<evidence type="ECO:0000256" key="1">
    <source>
        <dbReference type="ARBA" id="ARBA00004123"/>
    </source>
</evidence>
<dbReference type="GO" id="GO:0016887">
    <property type="term" value="F:ATP hydrolysis activity"/>
    <property type="evidence" value="ECO:0007669"/>
    <property type="project" value="TreeGrafter"/>
</dbReference>
<feature type="domain" description="Chromo" evidence="9">
    <location>
        <begin position="584"/>
        <end position="663"/>
    </location>
</feature>
<feature type="domain" description="Helicase C-terminal" evidence="11">
    <location>
        <begin position="1100"/>
        <end position="1251"/>
    </location>
</feature>
<comment type="subunit">
    <text evidence="2">Component of the NuA4 histone acetyltransferase complex.</text>
</comment>
<dbReference type="SMART" id="SM00487">
    <property type="entry name" value="DEXDc"/>
    <property type="match status" value="1"/>
</dbReference>
<dbReference type="STRING" id="1093900.A0A507BG34"/>
<dbReference type="RefSeq" id="XP_030997379.1">
    <property type="nucleotide sequence ID" value="XM_031136130.1"/>
</dbReference>
<evidence type="ECO:0000313" key="12">
    <source>
        <dbReference type="EMBL" id="TPX15668.1"/>
    </source>
</evidence>
<evidence type="ECO:0000259" key="10">
    <source>
        <dbReference type="PROSITE" id="PS51192"/>
    </source>
</evidence>
<comment type="subcellular location">
    <subcellularLocation>
        <location evidence="1">Nucleus</location>
    </subcellularLocation>
</comment>
<feature type="compositionally biased region" description="Acidic residues" evidence="8">
    <location>
        <begin position="1392"/>
        <end position="1403"/>
    </location>
</feature>
<dbReference type="PANTHER" id="PTHR45623:SF17">
    <property type="entry name" value="CHROMODOMAIN-HELICASE-DNA-BINDING PROTEIN 3-RELATED"/>
    <property type="match status" value="1"/>
</dbReference>
<dbReference type="GO" id="GO:0003677">
    <property type="term" value="F:DNA binding"/>
    <property type="evidence" value="ECO:0007669"/>
    <property type="project" value="TreeGrafter"/>
</dbReference>
<feature type="compositionally biased region" description="Polar residues" evidence="8">
    <location>
        <begin position="289"/>
        <end position="300"/>
    </location>
</feature>
<feature type="region of interest" description="Disordered" evidence="8">
    <location>
        <begin position="1379"/>
        <end position="1543"/>
    </location>
</feature>
<feature type="region of interest" description="Disordered" evidence="8">
    <location>
        <begin position="1"/>
        <end position="73"/>
    </location>
</feature>
<dbReference type="PROSITE" id="PS51192">
    <property type="entry name" value="HELICASE_ATP_BIND_1"/>
    <property type="match status" value="1"/>
</dbReference>
<dbReference type="GO" id="GO:0005524">
    <property type="term" value="F:ATP binding"/>
    <property type="evidence" value="ECO:0007669"/>
    <property type="project" value="UniProtKB-KW"/>
</dbReference>
<feature type="compositionally biased region" description="Basic and acidic residues" evidence="8">
    <location>
        <begin position="1419"/>
        <end position="1431"/>
    </location>
</feature>
<feature type="compositionally biased region" description="Polar residues" evidence="8">
    <location>
        <begin position="255"/>
        <end position="267"/>
    </location>
</feature>
<feature type="compositionally biased region" description="Basic and acidic residues" evidence="8">
    <location>
        <begin position="268"/>
        <end position="277"/>
    </location>
</feature>
<dbReference type="Pfam" id="PF15446">
    <property type="entry name" value="zf-PHD-like"/>
    <property type="match status" value="1"/>
</dbReference>
<dbReference type="GO" id="GO:0003682">
    <property type="term" value="F:chromatin binding"/>
    <property type="evidence" value="ECO:0007669"/>
    <property type="project" value="TreeGrafter"/>
</dbReference>
<dbReference type="InterPro" id="IPR000330">
    <property type="entry name" value="SNF2_N"/>
</dbReference>
<dbReference type="Pfam" id="PF00176">
    <property type="entry name" value="SNF2-rel_dom"/>
    <property type="match status" value="1"/>
</dbReference>
<dbReference type="Gene3D" id="3.40.50.300">
    <property type="entry name" value="P-loop containing nucleotide triphosphate hydrolases"/>
    <property type="match status" value="1"/>
</dbReference>
<feature type="compositionally biased region" description="Basic residues" evidence="8">
    <location>
        <begin position="328"/>
        <end position="337"/>
    </location>
</feature>
<evidence type="ECO:0000256" key="4">
    <source>
        <dbReference type="ARBA" id="ARBA00022741"/>
    </source>
</evidence>
<dbReference type="SMART" id="SM00490">
    <property type="entry name" value="HELICc"/>
    <property type="match status" value="1"/>
</dbReference>
<feature type="compositionally biased region" description="Basic and acidic residues" evidence="8">
    <location>
        <begin position="1"/>
        <end position="21"/>
    </location>
</feature>
<keyword evidence="5" id="KW-0378">Hydrolase</keyword>
<dbReference type="PANTHER" id="PTHR45623">
    <property type="entry name" value="CHROMODOMAIN-HELICASE-DNA-BINDING PROTEIN 3-RELATED-RELATED"/>
    <property type="match status" value="1"/>
</dbReference>
<keyword evidence="6" id="KW-0067">ATP-binding</keyword>
<evidence type="ECO:0000256" key="6">
    <source>
        <dbReference type="ARBA" id="ARBA00022840"/>
    </source>
</evidence>
<dbReference type="InterPro" id="IPR027417">
    <property type="entry name" value="P-loop_NTPase"/>
</dbReference>
<evidence type="ECO:0000256" key="7">
    <source>
        <dbReference type="ARBA" id="ARBA00023242"/>
    </source>
</evidence>
<accession>A0A507BG34</accession>
<dbReference type="InterPro" id="IPR056616">
    <property type="entry name" value="Chromo_MIT1"/>
</dbReference>
<feature type="compositionally biased region" description="Acidic residues" evidence="8">
    <location>
        <begin position="301"/>
        <end position="316"/>
    </location>
</feature>
<feature type="compositionally biased region" description="Pro residues" evidence="8">
    <location>
        <begin position="41"/>
        <end position="53"/>
    </location>
</feature>
<organism evidence="12 13">
    <name type="scientific">Thyridium curvatum</name>
    <dbReference type="NCBI Taxonomy" id="1093900"/>
    <lineage>
        <taxon>Eukaryota</taxon>
        <taxon>Fungi</taxon>
        <taxon>Dikarya</taxon>
        <taxon>Ascomycota</taxon>
        <taxon>Pezizomycotina</taxon>
        <taxon>Sordariomycetes</taxon>
        <taxon>Sordariomycetidae</taxon>
        <taxon>Thyridiales</taxon>
        <taxon>Thyridiaceae</taxon>
        <taxon>Thyridium</taxon>
    </lineage>
</organism>
<dbReference type="CDD" id="cd15489">
    <property type="entry name" value="PHD_SF"/>
    <property type="match status" value="1"/>
</dbReference>
<dbReference type="SUPFAM" id="SSF54160">
    <property type="entry name" value="Chromo domain-like"/>
    <property type="match status" value="1"/>
</dbReference>
<dbReference type="InParanoid" id="A0A507BG34"/>
<dbReference type="InterPro" id="IPR014001">
    <property type="entry name" value="Helicase_ATP-bd"/>
</dbReference>
<comment type="caution">
    <text evidence="12">The sequence shown here is derived from an EMBL/GenBank/DDBJ whole genome shotgun (WGS) entry which is preliminary data.</text>
</comment>
<dbReference type="InterPro" id="IPR041684">
    <property type="entry name" value="Znf-PHD-like"/>
</dbReference>
<dbReference type="CDD" id="cd17919">
    <property type="entry name" value="DEXHc_Snf"/>
    <property type="match status" value="1"/>
</dbReference>
<dbReference type="EMBL" id="SKBQ01000001">
    <property type="protein sequence ID" value="TPX15668.1"/>
    <property type="molecule type" value="Genomic_DNA"/>
</dbReference>
<gene>
    <name evidence="12" type="ORF">E0L32_000002</name>
</gene>
<evidence type="ECO:0000313" key="13">
    <source>
        <dbReference type="Proteomes" id="UP000319257"/>
    </source>
</evidence>
<keyword evidence="7" id="KW-0539">Nucleus</keyword>
<evidence type="ECO:0000256" key="3">
    <source>
        <dbReference type="ARBA" id="ARBA00022737"/>
    </source>
</evidence>
<dbReference type="Pfam" id="PF23614">
    <property type="entry name" value="DUF7141"/>
    <property type="match status" value="1"/>
</dbReference>
<keyword evidence="3" id="KW-0677">Repeat</keyword>
<dbReference type="InterPro" id="IPR055565">
    <property type="entry name" value="DUF7141"/>
</dbReference>
<dbReference type="PROSITE" id="PS50013">
    <property type="entry name" value="CHROMO_2"/>
    <property type="match status" value="1"/>
</dbReference>
<feature type="region of interest" description="Disordered" evidence="8">
    <location>
        <begin position="211"/>
        <end position="343"/>
    </location>
</feature>
<reference evidence="12 13" key="1">
    <citation type="submission" date="2019-06" db="EMBL/GenBank/DDBJ databases">
        <title>Draft genome sequence of the filamentous fungus Phialemoniopsis curvata isolated from diesel fuel.</title>
        <authorList>
            <person name="Varaljay V.A."/>
            <person name="Lyon W.J."/>
            <person name="Crouch A.L."/>
            <person name="Drake C.E."/>
            <person name="Hollomon J.M."/>
            <person name="Nadeau L.J."/>
            <person name="Nunn H.S."/>
            <person name="Stevenson B.S."/>
            <person name="Bojanowski C.L."/>
            <person name="Crookes-Goodson W.J."/>
        </authorList>
    </citation>
    <scope>NUCLEOTIDE SEQUENCE [LARGE SCALE GENOMIC DNA]</scope>
    <source>
        <strain evidence="12 13">D216</strain>
    </source>
</reference>
<dbReference type="PROSITE" id="PS51194">
    <property type="entry name" value="HELICASE_CTER"/>
    <property type="match status" value="1"/>
</dbReference>
<dbReference type="InterPro" id="IPR038718">
    <property type="entry name" value="SNF2-like_sf"/>
</dbReference>
<dbReference type="Gene3D" id="2.40.50.40">
    <property type="match status" value="1"/>
</dbReference>
<dbReference type="InterPro" id="IPR049730">
    <property type="entry name" value="SNF2/RAD54-like_C"/>
</dbReference>
<dbReference type="OrthoDB" id="5857104at2759"/>
<dbReference type="GO" id="GO:0005634">
    <property type="term" value="C:nucleus"/>
    <property type="evidence" value="ECO:0007669"/>
    <property type="project" value="UniProtKB-SubCell"/>
</dbReference>
<dbReference type="InterPro" id="IPR000953">
    <property type="entry name" value="Chromo/chromo_shadow_dom"/>
</dbReference>
<protein>
    <submittedName>
        <fullName evidence="12">Uncharacterized protein</fullName>
    </submittedName>
</protein>
<dbReference type="Gene3D" id="3.40.50.10810">
    <property type="entry name" value="Tandem AAA-ATPase domain"/>
    <property type="match status" value="1"/>
</dbReference>
<dbReference type="SUPFAM" id="SSF52540">
    <property type="entry name" value="P-loop containing nucleoside triphosphate hydrolases"/>
    <property type="match status" value="2"/>
</dbReference>
<dbReference type="InterPro" id="IPR001650">
    <property type="entry name" value="Helicase_C-like"/>
</dbReference>
<dbReference type="CDD" id="cd18793">
    <property type="entry name" value="SF2_C_SNF"/>
    <property type="match status" value="1"/>
</dbReference>
<dbReference type="InterPro" id="IPR016197">
    <property type="entry name" value="Chromo-like_dom_sf"/>
</dbReference>
<evidence type="ECO:0000259" key="11">
    <source>
        <dbReference type="PROSITE" id="PS51194"/>
    </source>
</evidence>
<keyword evidence="13" id="KW-1185">Reference proteome</keyword>
<proteinExistence type="predicted"/>
<evidence type="ECO:0000256" key="2">
    <source>
        <dbReference type="ARBA" id="ARBA00011353"/>
    </source>
</evidence>
<dbReference type="Pfam" id="PF23615">
    <property type="entry name" value="Chromo_MIT1"/>
    <property type="match status" value="1"/>
</dbReference>
<feature type="compositionally biased region" description="Acidic residues" evidence="8">
    <location>
        <begin position="211"/>
        <end position="228"/>
    </location>
</feature>
<evidence type="ECO:0000256" key="5">
    <source>
        <dbReference type="ARBA" id="ARBA00022801"/>
    </source>
</evidence>
<evidence type="ECO:0000256" key="8">
    <source>
        <dbReference type="SAM" id="MobiDB-lite"/>
    </source>
</evidence>
<name>A0A507BG34_9PEZI</name>
<dbReference type="GO" id="GO:0000785">
    <property type="term" value="C:chromatin"/>
    <property type="evidence" value="ECO:0007669"/>
    <property type="project" value="TreeGrafter"/>
</dbReference>
<keyword evidence="4" id="KW-0547">Nucleotide-binding</keyword>
<dbReference type="Pfam" id="PF00271">
    <property type="entry name" value="Helicase_C"/>
    <property type="match status" value="1"/>
</dbReference>
<sequence length="1614" mass="180986">MEVSRDHPEEELSLEDTRMSFDFESAPTDAGEDSDNASDESPPPVAAPSPQPQDPEQKQDAAHPEVLNSTEDHEQVVISSDVVESAWETGKHTLPIGNISNLFEIALRILPPDVVEQYRRPPPSDHVLQVLERVGVSRGAERYMVEFDDGRVEEMSYDDLVNFRNGRNSLKAFTRSDPRLDQYANMSKKRKFNQDSDYDSDALSELSEMDEEGIGGFDDGESDEENDSDVVKERMRSRGNRRLQDLLNPRRRSSRQASLQTSATGTSGDDHESDSGRRRLRSRNTLRSANNGTHNGTSNAFDDDADELAGDDDDGDYTLVRSDLQPIKPKRRRKTARGRPAAAYRALRDDSIEFEARRSSRSNKNTKNMADMVNVDDDVYVEEDRAPAAPKVVSMKEVFPLVSGDFRDVHSHNCDTCYGGPHTAGKGPLIPCQGCSLSHHKACLGVRSLRDHLVTKIGPEHFVLQCRYCIGLYKKKDPTCPSHDMCQACHEKGLACAPFSTKKTPKQEEKLRQENGGVDPVTPVDGALVNKAQNVLFRCKACHRAYHVEHLPMPAHVGGDVESDLRTDCLEEYAIEWKCRDCLDQTEKVAGLVAWRPRDRQSYQPGQQFSDFSEDDKEYLVRWEGKSYAHCTWKPGAWIWGVTNARMRTAFAKHKGTVLHFEEKDAIPMEYLLADIMLALKYNRNVRATSKEEEMQHIVNIAEAKLKFQGLSYDEAVWDKPPPRDSGPLWTAFEAAYREYLSGKYFENEPVSVMRARISEHLERADEFVDLKVQPAGLKHKLLSYQMDGLNWLLCNFYMGKSVVLADEMGLGKTVQVIAFITSLVQDSPRCWPFLIVVPNSTCPNWRREIKTWAPDLRVVTYHGGKAAQTLAYENELFPGGSKDMKAHVVIMSYDSAQDDETRRLFKSVQWAGLVVDEGQRLKNDGNLLYGALQAMKIDFRLLLTGTPLQNNKRELFNLLQFIDPTKNAAVLDAKYEDINAENLPEIHSLIRPYFFRRTKNEVLSKIIPPMGQIIVPVTMTSLQEKLCKSIIAKNPDLIRSIFAKGKMKATERGSLNNILMQLRKCLCHPFVYSQAIEERVSDQEALHRNLIEASSKLLLLNIMLPKLKARGHRVLLFSQFLTELDIIEDFLAGIGLSYQRLDGSMSSLEKQKRIDAFNAPGSEFFAFLLSTRAGGVGINLATADTVIILDPDFNPHQDIQAFSRAHRIGQKKKVLCFQLMTKDSVEEKIMQIGRKKMALDHALIESMDVEDDAGNDLESILKHGAESLFDGEKKDVITYDSASVDKLLDRSQIEETKTDVEKSSESQFSFARVWTNDAGELADDLEVREVKDTGDTSVWDKIIKEREEAARLLAEREKVTWGRGGRRRQAVRYSAPKNNYYGLEDGQNDGLDPDDEESDVDADFINNGVDSAEESDPDAMKGIERGDQGRKPGGKPPSTKSQAPRTVDLTGQEPQIQRRQGQVVSGRETPVQAPKIPYRGAGGGGQLGPTLPAKQPGPVQTMPPVPPSHVQQQPIPTSNLPAPSKAKQAMQPPKGQRRPRNPTLAPCKSCFCLHLPTAKCPDLSSEVDLRLAIDAFTFVPQKYLKFPEAQEAQEALRSRLRELVTQGGGSKGS</sequence>
<dbReference type="GO" id="GO:0140658">
    <property type="term" value="F:ATP-dependent chromatin remodeler activity"/>
    <property type="evidence" value="ECO:0007669"/>
    <property type="project" value="TreeGrafter"/>
</dbReference>
<evidence type="ECO:0000259" key="9">
    <source>
        <dbReference type="PROSITE" id="PS50013"/>
    </source>
</evidence>
<dbReference type="GO" id="GO:0042393">
    <property type="term" value="F:histone binding"/>
    <property type="evidence" value="ECO:0007669"/>
    <property type="project" value="TreeGrafter"/>
</dbReference>
<feature type="compositionally biased region" description="Polar residues" evidence="8">
    <location>
        <begin position="1453"/>
        <end position="1464"/>
    </location>
</feature>
<feature type="domain" description="Helicase ATP-binding" evidence="10">
    <location>
        <begin position="794"/>
        <end position="966"/>
    </location>
</feature>
<dbReference type="GeneID" id="41967449"/>
<dbReference type="Proteomes" id="UP000319257">
    <property type="component" value="Unassembled WGS sequence"/>
</dbReference>